<dbReference type="PANTHER" id="PTHR21496">
    <property type="entry name" value="FERREDOXIN-RELATED"/>
    <property type="match status" value="1"/>
</dbReference>
<evidence type="ECO:0000259" key="6">
    <source>
        <dbReference type="PROSITE" id="PS51296"/>
    </source>
</evidence>
<evidence type="ECO:0000256" key="2">
    <source>
        <dbReference type="ARBA" id="ARBA00022723"/>
    </source>
</evidence>
<keyword evidence="3" id="KW-0408">Iron</keyword>
<dbReference type="Pfam" id="PF00355">
    <property type="entry name" value="Rieske"/>
    <property type="match status" value="1"/>
</dbReference>
<evidence type="ECO:0000313" key="7">
    <source>
        <dbReference type="EMBL" id="CAJ38025.1"/>
    </source>
</evidence>
<dbReference type="SUPFAM" id="SSF50022">
    <property type="entry name" value="ISP domain"/>
    <property type="match status" value="1"/>
</dbReference>
<keyword evidence="8" id="KW-1185">Reference proteome</keyword>
<comment type="cofactor">
    <cofactor evidence="5">
        <name>[2Fe-2S] cluster</name>
        <dbReference type="ChEBI" id="CHEBI:190135"/>
    </cofactor>
</comment>
<sequence>MDEIQLPEDTMTVAFPFGIPVLLVKKQGTVYALSNKCAHMGCTLSRGTLWGYTIQCPCHEWSFDIRTGTFITAGQIRIPVYETKVENNKIYVKI</sequence>
<evidence type="ECO:0000256" key="4">
    <source>
        <dbReference type="ARBA" id="ARBA00023014"/>
    </source>
</evidence>
<reference evidence="7 8" key="1">
    <citation type="journal article" date="2006" name="Science">
        <title>Genome of rice cluster I archaea -- the key methane producers in the rice rhizosphere.</title>
        <authorList>
            <person name="Erkel C."/>
            <person name="Kube M."/>
            <person name="Reinhardt R."/>
            <person name="Liesack W."/>
        </authorList>
    </citation>
    <scope>NUCLEOTIDE SEQUENCE [LARGE SCALE GENOMIC DNA]</scope>
    <source>
        <strain evidence="8">DSM 22066 / NBRC 105507 / MRE50</strain>
    </source>
</reference>
<dbReference type="PROSITE" id="PS51296">
    <property type="entry name" value="RIESKE"/>
    <property type="match status" value="1"/>
</dbReference>
<evidence type="ECO:0000256" key="3">
    <source>
        <dbReference type="ARBA" id="ARBA00023004"/>
    </source>
</evidence>
<dbReference type="KEGG" id="rci:RRC293"/>
<keyword evidence="2" id="KW-0479">Metal-binding</keyword>
<dbReference type="Gene3D" id="2.102.10.10">
    <property type="entry name" value="Rieske [2Fe-2S] iron-sulphur domain"/>
    <property type="match status" value="1"/>
</dbReference>
<dbReference type="STRING" id="351160.RRC293"/>
<dbReference type="GO" id="GO:0046872">
    <property type="term" value="F:metal ion binding"/>
    <property type="evidence" value="ECO:0007669"/>
    <property type="project" value="UniProtKB-KW"/>
</dbReference>
<evidence type="ECO:0000256" key="5">
    <source>
        <dbReference type="ARBA" id="ARBA00034078"/>
    </source>
</evidence>
<dbReference type="PANTHER" id="PTHR21496:SF0">
    <property type="entry name" value="RIESKE DOMAIN-CONTAINING PROTEIN"/>
    <property type="match status" value="1"/>
</dbReference>
<dbReference type="CDD" id="cd03467">
    <property type="entry name" value="Rieske"/>
    <property type="match status" value="1"/>
</dbReference>
<keyword evidence="4" id="KW-0411">Iron-sulfur</keyword>
<feature type="domain" description="Rieske" evidence="6">
    <location>
        <begin position="1"/>
        <end position="92"/>
    </location>
</feature>
<evidence type="ECO:0000256" key="1">
    <source>
        <dbReference type="ARBA" id="ARBA00022714"/>
    </source>
</evidence>
<dbReference type="Proteomes" id="UP000000663">
    <property type="component" value="Chromosome"/>
</dbReference>
<dbReference type="EMBL" id="AM114193">
    <property type="protein sequence ID" value="CAJ38025.1"/>
    <property type="molecule type" value="Genomic_DNA"/>
</dbReference>
<dbReference type="eggNOG" id="arCOG02852">
    <property type="taxonomic scope" value="Archaea"/>
</dbReference>
<evidence type="ECO:0000313" key="8">
    <source>
        <dbReference type="Proteomes" id="UP000000663"/>
    </source>
</evidence>
<dbReference type="InterPro" id="IPR036922">
    <property type="entry name" value="Rieske_2Fe-2S_sf"/>
</dbReference>
<organism evidence="7 8">
    <name type="scientific">Methanocella arvoryzae (strain DSM 22066 / NBRC 105507 / MRE50)</name>
    <dbReference type="NCBI Taxonomy" id="351160"/>
    <lineage>
        <taxon>Archaea</taxon>
        <taxon>Methanobacteriati</taxon>
        <taxon>Methanobacteriota</taxon>
        <taxon>Stenosarchaea group</taxon>
        <taxon>Methanomicrobia</taxon>
        <taxon>Methanocellales</taxon>
        <taxon>Methanocellaceae</taxon>
        <taxon>Methanocella</taxon>
    </lineage>
</organism>
<keyword evidence="1" id="KW-0001">2Fe-2S</keyword>
<accession>Q0W0R8</accession>
<dbReference type="OrthoDB" id="6837at2157"/>
<protein>
    <submittedName>
        <fullName evidence="7">2Fe-2S Rieske-type ferredoxin</fullName>
    </submittedName>
</protein>
<dbReference type="GO" id="GO:0051537">
    <property type="term" value="F:2 iron, 2 sulfur cluster binding"/>
    <property type="evidence" value="ECO:0007669"/>
    <property type="project" value="UniProtKB-KW"/>
</dbReference>
<dbReference type="AlphaFoldDB" id="Q0W0R8"/>
<gene>
    <name evidence="7" type="primary">fdx2-2</name>
    <name evidence="7" type="ORF">RRC293</name>
</gene>
<proteinExistence type="predicted"/>
<name>Q0W0R8_METAR</name>
<dbReference type="InterPro" id="IPR017941">
    <property type="entry name" value="Rieske_2Fe-2S"/>
</dbReference>